<dbReference type="SMART" id="SM00589">
    <property type="entry name" value="PRY"/>
    <property type="match status" value="2"/>
</dbReference>
<dbReference type="InterPro" id="IPR001870">
    <property type="entry name" value="B30.2/SPRY"/>
</dbReference>
<keyword evidence="5" id="KW-0175">Coiled coil</keyword>
<dbReference type="Gene3D" id="3.30.40.10">
    <property type="entry name" value="Zinc/RING finger domain, C3HC4 (zinc finger)"/>
    <property type="match status" value="1"/>
</dbReference>
<gene>
    <name evidence="9" type="ORF">WMY93_001087</name>
</gene>
<feature type="coiled-coil region" evidence="5">
    <location>
        <begin position="30"/>
        <end position="64"/>
    </location>
</feature>
<dbReference type="InterPro" id="IPR006574">
    <property type="entry name" value="PRY"/>
</dbReference>
<dbReference type="PROSITE" id="PS50089">
    <property type="entry name" value="ZF_RING_2"/>
    <property type="match status" value="1"/>
</dbReference>
<keyword evidence="3" id="KW-0862">Zinc</keyword>
<dbReference type="Pfam" id="PF13765">
    <property type="entry name" value="PRY"/>
    <property type="match status" value="2"/>
</dbReference>
<feature type="domain" description="RING-type" evidence="7">
    <location>
        <begin position="450"/>
        <end position="492"/>
    </location>
</feature>
<reference evidence="10" key="1">
    <citation type="submission" date="2024-04" db="EMBL/GenBank/DDBJ databases">
        <title>Salinicola lusitanus LLJ914,a marine bacterium isolated from the Okinawa Trough.</title>
        <authorList>
            <person name="Li J."/>
        </authorList>
    </citation>
    <scope>NUCLEOTIDE SEQUENCE [LARGE SCALE GENOMIC DNA]</scope>
</reference>
<dbReference type="PROSITE" id="PS50188">
    <property type="entry name" value="B302_SPRY"/>
    <property type="match status" value="2"/>
</dbReference>
<dbReference type="SMART" id="SM00184">
    <property type="entry name" value="RING"/>
    <property type="match status" value="1"/>
</dbReference>
<dbReference type="InterPro" id="IPR058030">
    <property type="entry name" value="TRIM8/14/16/25/29/45/65_CC"/>
</dbReference>
<dbReference type="PANTHER" id="PTHR25465:SF5">
    <property type="entry name" value="E3 UBIQUITIN_ISG15 LIGASE TRIM25-RELATED"/>
    <property type="match status" value="1"/>
</dbReference>
<dbReference type="PANTHER" id="PTHR25465">
    <property type="entry name" value="B-BOX DOMAIN CONTAINING"/>
    <property type="match status" value="1"/>
</dbReference>
<evidence type="ECO:0000256" key="6">
    <source>
        <dbReference type="SAM" id="MobiDB-lite"/>
    </source>
</evidence>
<dbReference type="AlphaFoldDB" id="A0AAW0Q704"/>
<feature type="domain" description="B30.2/SPRY" evidence="8">
    <location>
        <begin position="223"/>
        <end position="429"/>
    </location>
</feature>
<dbReference type="Gene3D" id="2.60.120.920">
    <property type="match status" value="2"/>
</dbReference>
<evidence type="ECO:0000256" key="3">
    <source>
        <dbReference type="ARBA" id="ARBA00022833"/>
    </source>
</evidence>
<evidence type="ECO:0000256" key="1">
    <source>
        <dbReference type="ARBA" id="ARBA00022723"/>
    </source>
</evidence>
<feature type="coiled-coil region" evidence="5">
    <location>
        <begin position="602"/>
        <end position="632"/>
    </location>
</feature>
<feature type="compositionally biased region" description="Low complexity" evidence="6">
    <location>
        <begin position="184"/>
        <end position="197"/>
    </location>
</feature>
<dbReference type="Gene3D" id="3.30.160.60">
    <property type="entry name" value="Classic Zinc Finger"/>
    <property type="match status" value="1"/>
</dbReference>
<evidence type="ECO:0000256" key="2">
    <source>
        <dbReference type="ARBA" id="ARBA00022771"/>
    </source>
</evidence>
<sequence>MKMFCRTDQQCICYLCSVDEHKGHDTVTAASERNEKQKQLEEKRQKILQRIKNKEKNVTSLQDEEKKIAISADNAVASTDQALADLISLLEKKMTEDKLHQEVTNLRKQHSELDSLTKVEDHLQFLRKFASIPKPNETLDSPYTCRPPSFESMVSAALTELKNKLEPPVVLQKPQKNPTAKETQAPAAAQANANQAPSDQNTLHPYSKTRPPGFVSQVFQPNSSLSVISGFSHVELCECERKLTWDPRTNNEILVLSDDNRGVKHAAYKQNLRPRTLRFTDVPQVVSKESLTGCCFWRVYSQFENMFTVAVAYRDIKRTGSSDECSFGKNEKSWAMEFRAGQRNSVLWHNGRKIEIELDYCCGTHIGVYTDVKSGILSFYRYSDWNICTRSKLPSQILWWQEFDWTTFTARLVSQSGEKLSQSVSRVSCKQKDKTMAHSGVQKNRERFYCSICLELLNNPVTTPCKHNYCLGCIKKFWDEEDQRRIYSCPQCCQTFRPRPSLAINTMLADLVEDLEIAANQEKSHFGASCVARTERQKELEKRQQKIHQQISDKERDLQVLQIELDKTFDSAEKAAMDCDRIFAELLSVIQKRHADLKLEIRSNLQKEVVRMQMLQDKLEKEVTQLKWKEAEIGKMFVYQNDSQFLEDFVAVAQSNPTIELPQIKTQPRSCFENVVTKMTKTKDKITEILFENVAAETQELSSKTEPTNRAELLQYACRITLDPNSMNSQLALSEDLRRATLMREETTYPNHPDRFLRWRQVLSKESLRNGVRSYFEVEWRKKRVTVALAYKDIARSGPMTM</sequence>
<dbReference type="Proteomes" id="UP001460270">
    <property type="component" value="Unassembled WGS sequence"/>
</dbReference>
<evidence type="ECO:0000259" key="8">
    <source>
        <dbReference type="PROSITE" id="PS50188"/>
    </source>
</evidence>
<name>A0AAW0Q704_9GOBI</name>
<dbReference type="InterPro" id="IPR013320">
    <property type="entry name" value="ConA-like_dom_sf"/>
</dbReference>
<evidence type="ECO:0000313" key="9">
    <source>
        <dbReference type="EMBL" id="KAK7945359.1"/>
    </source>
</evidence>
<keyword evidence="1" id="KW-0479">Metal-binding</keyword>
<dbReference type="SUPFAM" id="SSF49899">
    <property type="entry name" value="Concanavalin A-like lectins/glucanases"/>
    <property type="match status" value="2"/>
</dbReference>
<comment type="caution">
    <text evidence="9">The sequence shown here is derived from an EMBL/GenBank/DDBJ whole genome shotgun (WGS) entry which is preliminary data.</text>
</comment>
<dbReference type="Pfam" id="PF00643">
    <property type="entry name" value="zf-B_box"/>
    <property type="match status" value="1"/>
</dbReference>
<dbReference type="InterPro" id="IPR000315">
    <property type="entry name" value="Znf_B-box"/>
</dbReference>
<dbReference type="GO" id="GO:0005737">
    <property type="term" value="C:cytoplasm"/>
    <property type="evidence" value="ECO:0007669"/>
    <property type="project" value="UniProtKB-ARBA"/>
</dbReference>
<protein>
    <submittedName>
        <fullName evidence="9">Uncharacterized protein</fullName>
    </submittedName>
</protein>
<dbReference type="InterPro" id="IPR051051">
    <property type="entry name" value="E3_ubiq-ligase_TRIM/RNF"/>
</dbReference>
<keyword evidence="2 4" id="KW-0863">Zinc-finger</keyword>
<proteinExistence type="predicted"/>
<keyword evidence="10" id="KW-1185">Reference proteome</keyword>
<dbReference type="InterPro" id="IPR013083">
    <property type="entry name" value="Znf_RING/FYVE/PHD"/>
</dbReference>
<evidence type="ECO:0000313" key="10">
    <source>
        <dbReference type="Proteomes" id="UP001460270"/>
    </source>
</evidence>
<dbReference type="InterPro" id="IPR001841">
    <property type="entry name" value="Znf_RING"/>
</dbReference>
<evidence type="ECO:0000256" key="4">
    <source>
        <dbReference type="PROSITE-ProRule" id="PRU00175"/>
    </source>
</evidence>
<dbReference type="EMBL" id="JBBPFD010000001">
    <property type="protein sequence ID" value="KAK7945359.1"/>
    <property type="molecule type" value="Genomic_DNA"/>
</dbReference>
<dbReference type="CDD" id="cd19769">
    <property type="entry name" value="Bbox2_TRIM16-like"/>
    <property type="match status" value="1"/>
</dbReference>
<feature type="domain" description="B30.2/SPRY" evidence="8">
    <location>
        <begin position="700"/>
        <end position="802"/>
    </location>
</feature>
<dbReference type="SUPFAM" id="SSF57850">
    <property type="entry name" value="RING/U-box"/>
    <property type="match status" value="1"/>
</dbReference>
<dbReference type="InterPro" id="IPR043136">
    <property type="entry name" value="B30.2/SPRY_sf"/>
</dbReference>
<dbReference type="InterPro" id="IPR017907">
    <property type="entry name" value="Znf_RING_CS"/>
</dbReference>
<dbReference type="Pfam" id="PF15227">
    <property type="entry name" value="zf-C3HC4_4"/>
    <property type="match status" value="1"/>
</dbReference>
<dbReference type="PROSITE" id="PS00518">
    <property type="entry name" value="ZF_RING_1"/>
    <property type="match status" value="1"/>
</dbReference>
<evidence type="ECO:0000259" key="7">
    <source>
        <dbReference type="PROSITE" id="PS50089"/>
    </source>
</evidence>
<dbReference type="SUPFAM" id="SSF57845">
    <property type="entry name" value="B-box zinc-binding domain"/>
    <property type="match status" value="1"/>
</dbReference>
<accession>A0AAW0Q704</accession>
<evidence type="ECO:0000256" key="5">
    <source>
        <dbReference type="SAM" id="Coils"/>
    </source>
</evidence>
<dbReference type="GO" id="GO:0008270">
    <property type="term" value="F:zinc ion binding"/>
    <property type="evidence" value="ECO:0007669"/>
    <property type="project" value="UniProtKB-KW"/>
</dbReference>
<dbReference type="Pfam" id="PF25600">
    <property type="entry name" value="TRIM_CC"/>
    <property type="match status" value="2"/>
</dbReference>
<feature type="region of interest" description="Disordered" evidence="6">
    <location>
        <begin position="165"/>
        <end position="211"/>
    </location>
</feature>
<organism evidence="9 10">
    <name type="scientific">Mugilogobius chulae</name>
    <name type="common">yellowstripe goby</name>
    <dbReference type="NCBI Taxonomy" id="88201"/>
    <lineage>
        <taxon>Eukaryota</taxon>
        <taxon>Metazoa</taxon>
        <taxon>Chordata</taxon>
        <taxon>Craniata</taxon>
        <taxon>Vertebrata</taxon>
        <taxon>Euteleostomi</taxon>
        <taxon>Actinopterygii</taxon>
        <taxon>Neopterygii</taxon>
        <taxon>Teleostei</taxon>
        <taxon>Neoteleostei</taxon>
        <taxon>Acanthomorphata</taxon>
        <taxon>Gobiaria</taxon>
        <taxon>Gobiiformes</taxon>
        <taxon>Gobioidei</taxon>
        <taxon>Gobiidae</taxon>
        <taxon>Gobionellinae</taxon>
        <taxon>Mugilogobius</taxon>
    </lineage>
</organism>